<name>A0A813R472_9BILA</name>
<proteinExistence type="inferred from homology"/>
<evidence type="ECO:0000256" key="2">
    <source>
        <dbReference type="ARBA" id="ARBA00022676"/>
    </source>
</evidence>
<dbReference type="Proteomes" id="UP000663829">
    <property type="component" value="Unassembled WGS sequence"/>
</dbReference>
<dbReference type="EC" id="2.4.2.31" evidence="6"/>
<dbReference type="GO" id="GO:0016779">
    <property type="term" value="F:nucleotidyltransferase activity"/>
    <property type="evidence" value="ECO:0007669"/>
    <property type="project" value="UniProtKB-KW"/>
</dbReference>
<keyword evidence="9" id="KW-1185">Reference proteome</keyword>
<keyword evidence="4" id="KW-0548">Nucleotidyltransferase</keyword>
<evidence type="ECO:0000256" key="1">
    <source>
        <dbReference type="ARBA" id="ARBA00009558"/>
    </source>
</evidence>
<dbReference type="Pfam" id="PF01129">
    <property type="entry name" value="ART"/>
    <property type="match status" value="1"/>
</dbReference>
<keyword evidence="6" id="KW-0520">NAD</keyword>
<organism evidence="7 9">
    <name type="scientific">Didymodactylos carnosus</name>
    <dbReference type="NCBI Taxonomy" id="1234261"/>
    <lineage>
        <taxon>Eukaryota</taxon>
        <taxon>Metazoa</taxon>
        <taxon>Spiralia</taxon>
        <taxon>Gnathifera</taxon>
        <taxon>Rotifera</taxon>
        <taxon>Eurotatoria</taxon>
        <taxon>Bdelloidea</taxon>
        <taxon>Philodinida</taxon>
        <taxon>Philodinidae</taxon>
        <taxon>Didymodactylos</taxon>
    </lineage>
</organism>
<dbReference type="EMBL" id="CAJOBC010000232">
    <property type="protein sequence ID" value="CAF3558189.1"/>
    <property type="molecule type" value="Genomic_DNA"/>
</dbReference>
<dbReference type="OrthoDB" id="423533at2759"/>
<evidence type="ECO:0000256" key="4">
    <source>
        <dbReference type="ARBA" id="ARBA00022695"/>
    </source>
</evidence>
<dbReference type="InterPro" id="IPR000768">
    <property type="entry name" value="ART"/>
</dbReference>
<evidence type="ECO:0000313" key="9">
    <source>
        <dbReference type="Proteomes" id="UP000663829"/>
    </source>
</evidence>
<evidence type="ECO:0000256" key="6">
    <source>
        <dbReference type="RuleBase" id="RU361228"/>
    </source>
</evidence>
<evidence type="ECO:0000313" key="8">
    <source>
        <dbReference type="EMBL" id="CAF3558189.1"/>
    </source>
</evidence>
<protein>
    <recommendedName>
        <fullName evidence="6">NAD(P)(+)--arginine ADP-ribosyltransferase</fullName>
        <ecNumber evidence="6">2.4.2.31</ecNumber>
    </recommendedName>
    <alternativeName>
        <fullName evidence="6">Mono(ADP-ribosyl)transferase</fullName>
    </alternativeName>
</protein>
<comment type="similarity">
    <text evidence="1 6">Belongs to the Arg-specific ADP-ribosyltransferase family.</text>
</comment>
<comment type="catalytic activity">
    <reaction evidence="5 6">
        <text>L-arginyl-[protein] + NAD(+) = N(omega)-(ADP-D-ribosyl)-L-arginyl-[protein] + nicotinamide + H(+)</text>
        <dbReference type="Rhea" id="RHEA:19149"/>
        <dbReference type="Rhea" id="RHEA-COMP:10532"/>
        <dbReference type="Rhea" id="RHEA-COMP:15087"/>
        <dbReference type="ChEBI" id="CHEBI:15378"/>
        <dbReference type="ChEBI" id="CHEBI:17154"/>
        <dbReference type="ChEBI" id="CHEBI:29965"/>
        <dbReference type="ChEBI" id="CHEBI:57540"/>
        <dbReference type="ChEBI" id="CHEBI:142554"/>
        <dbReference type="EC" id="2.4.2.31"/>
    </reaction>
</comment>
<evidence type="ECO:0000313" key="7">
    <source>
        <dbReference type="EMBL" id="CAF0775642.1"/>
    </source>
</evidence>
<dbReference type="AlphaFoldDB" id="A0A813R472"/>
<reference evidence="7" key="1">
    <citation type="submission" date="2021-02" db="EMBL/GenBank/DDBJ databases">
        <authorList>
            <person name="Nowell W R."/>
        </authorList>
    </citation>
    <scope>NUCLEOTIDE SEQUENCE</scope>
</reference>
<dbReference type="EMBL" id="CAJNOQ010000232">
    <property type="protein sequence ID" value="CAF0775642.1"/>
    <property type="molecule type" value="Genomic_DNA"/>
</dbReference>
<gene>
    <name evidence="7" type="ORF">GPM918_LOCUS2176</name>
    <name evidence="8" type="ORF">SRO942_LOCUS2176</name>
</gene>
<sequence length="238" mass="28095">MEKPHPAIFFGDYEGDISEFISEWNRRNRKLQLPDIVEQAAEGIMEEGRLVNQDFEAELIIDQLQRVKDKSKKEIFECAVRLYTADSFLYKLVDSSMRSHDMSKVDTLGAYCYLLQMHLFCSRDDNQVNLTVYRCANLTDELIEEYKQLVGTHITWFTFTSTTKNRRMIEQRGNTLFIIQIKGRSCPTNTRSDITSLSYYPHEQEVLLQPGYRMKIAKVKQYDDPISNEKYFKIYIKY</sequence>
<keyword evidence="3 6" id="KW-0808">Transferase</keyword>
<accession>A0A813R472</accession>
<dbReference type="PROSITE" id="PS51996">
    <property type="entry name" value="TR_MART"/>
    <property type="match status" value="1"/>
</dbReference>
<dbReference type="Gene3D" id="3.90.176.10">
    <property type="entry name" value="Toxin ADP-ribosyltransferase, Chain A, domain 1"/>
    <property type="match status" value="1"/>
</dbReference>
<keyword evidence="2 6" id="KW-0328">Glycosyltransferase</keyword>
<dbReference type="Proteomes" id="UP000681722">
    <property type="component" value="Unassembled WGS sequence"/>
</dbReference>
<keyword evidence="6" id="KW-0521">NADP</keyword>
<dbReference type="GO" id="GO:0106274">
    <property type="term" value="F:NAD+-protein-arginine ADP-ribosyltransferase activity"/>
    <property type="evidence" value="ECO:0007669"/>
    <property type="project" value="UniProtKB-EC"/>
</dbReference>
<evidence type="ECO:0000256" key="3">
    <source>
        <dbReference type="ARBA" id="ARBA00022679"/>
    </source>
</evidence>
<evidence type="ECO:0000256" key="5">
    <source>
        <dbReference type="ARBA" id="ARBA00047597"/>
    </source>
</evidence>
<dbReference type="SUPFAM" id="SSF56399">
    <property type="entry name" value="ADP-ribosylation"/>
    <property type="match status" value="1"/>
</dbReference>
<comment type="caution">
    <text evidence="7">The sequence shown here is derived from an EMBL/GenBank/DDBJ whole genome shotgun (WGS) entry which is preliminary data.</text>
</comment>